<name>A0AAN8VFN4_9MAGN</name>
<evidence type="ECO:0000313" key="8">
    <source>
        <dbReference type="Proteomes" id="UP001370490"/>
    </source>
</evidence>
<keyword evidence="3" id="KW-0238">DNA-binding</keyword>
<keyword evidence="5" id="KW-0539">Nucleus</keyword>
<dbReference type="SMART" id="SM01019">
    <property type="entry name" value="B3"/>
    <property type="match status" value="1"/>
</dbReference>
<comment type="subcellular location">
    <subcellularLocation>
        <location evidence="1">Nucleus</location>
    </subcellularLocation>
</comment>
<dbReference type="GO" id="GO:0003677">
    <property type="term" value="F:DNA binding"/>
    <property type="evidence" value="ECO:0007669"/>
    <property type="project" value="UniProtKB-KW"/>
</dbReference>
<evidence type="ECO:0000256" key="3">
    <source>
        <dbReference type="ARBA" id="ARBA00023125"/>
    </source>
</evidence>
<keyword evidence="4" id="KW-0804">Transcription</keyword>
<sequence>MGFLGFGDGEFPYLPNREDDVADQFGSSKAQASKLDSIIASFGTNVPYFIHRMKIYNVKRARVLNLPIGFSRKCSLERTRPRSIVTLTNIEGDSWDIRLICRGSQVSLSQGWGNFVVDNGIEEGDTYIFRFAGPCKLQVYTIGKAEIQQCLSLDFLVLSYCEIFPLYATA</sequence>
<evidence type="ECO:0000256" key="4">
    <source>
        <dbReference type="ARBA" id="ARBA00023163"/>
    </source>
</evidence>
<dbReference type="Gene3D" id="2.40.330.10">
    <property type="entry name" value="DNA-binding pseudobarrel domain"/>
    <property type="match status" value="1"/>
</dbReference>
<keyword evidence="2" id="KW-0805">Transcription regulation</keyword>
<comment type="caution">
    <text evidence="7">The sequence shown here is derived from an EMBL/GenBank/DDBJ whole genome shotgun (WGS) entry which is preliminary data.</text>
</comment>
<protein>
    <submittedName>
        <fullName evidence="7">B3 DNA binding domain</fullName>
    </submittedName>
</protein>
<dbReference type="CDD" id="cd10017">
    <property type="entry name" value="B3_DNA"/>
    <property type="match status" value="1"/>
</dbReference>
<proteinExistence type="predicted"/>
<dbReference type="InterPro" id="IPR044837">
    <property type="entry name" value="REM16-like"/>
</dbReference>
<keyword evidence="8" id="KW-1185">Reference proteome</keyword>
<evidence type="ECO:0000256" key="1">
    <source>
        <dbReference type="ARBA" id="ARBA00004123"/>
    </source>
</evidence>
<reference evidence="7 8" key="1">
    <citation type="submission" date="2023-12" db="EMBL/GenBank/DDBJ databases">
        <title>A high-quality genome assembly for Dillenia turbinata (Dilleniales).</title>
        <authorList>
            <person name="Chanderbali A."/>
        </authorList>
    </citation>
    <scope>NUCLEOTIDE SEQUENCE [LARGE SCALE GENOMIC DNA]</scope>
    <source>
        <strain evidence="7">LSX21</strain>
        <tissue evidence="7">Leaf</tissue>
    </source>
</reference>
<dbReference type="InterPro" id="IPR015300">
    <property type="entry name" value="DNA-bd_pseudobarrel_sf"/>
</dbReference>
<dbReference type="PANTHER" id="PTHR31391">
    <property type="entry name" value="B3 DOMAIN-CONTAINING PROTEIN OS11G0197600-RELATED"/>
    <property type="match status" value="1"/>
</dbReference>
<dbReference type="SUPFAM" id="SSF101936">
    <property type="entry name" value="DNA-binding pseudobarrel domain"/>
    <property type="match status" value="1"/>
</dbReference>
<evidence type="ECO:0000259" key="6">
    <source>
        <dbReference type="PROSITE" id="PS50863"/>
    </source>
</evidence>
<dbReference type="PROSITE" id="PS50863">
    <property type="entry name" value="B3"/>
    <property type="match status" value="1"/>
</dbReference>
<organism evidence="7 8">
    <name type="scientific">Dillenia turbinata</name>
    <dbReference type="NCBI Taxonomy" id="194707"/>
    <lineage>
        <taxon>Eukaryota</taxon>
        <taxon>Viridiplantae</taxon>
        <taxon>Streptophyta</taxon>
        <taxon>Embryophyta</taxon>
        <taxon>Tracheophyta</taxon>
        <taxon>Spermatophyta</taxon>
        <taxon>Magnoliopsida</taxon>
        <taxon>eudicotyledons</taxon>
        <taxon>Gunneridae</taxon>
        <taxon>Pentapetalae</taxon>
        <taxon>Dilleniales</taxon>
        <taxon>Dilleniaceae</taxon>
        <taxon>Dillenia</taxon>
    </lineage>
</organism>
<dbReference type="AlphaFoldDB" id="A0AAN8VFN4"/>
<dbReference type="Proteomes" id="UP001370490">
    <property type="component" value="Unassembled WGS sequence"/>
</dbReference>
<gene>
    <name evidence="7" type="ORF">RJ641_034303</name>
</gene>
<dbReference type="EMBL" id="JBAMMX010000008">
    <property type="protein sequence ID" value="KAK6934148.1"/>
    <property type="molecule type" value="Genomic_DNA"/>
</dbReference>
<dbReference type="InterPro" id="IPR003340">
    <property type="entry name" value="B3_DNA-bd"/>
</dbReference>
<feature type="domain" description="TF-B3" evidence="6">
    <location>
        <begin position="49"/>
        <end position="145"/>
    </location>
</feature>
<evidence type="ECO:0000313" key="7">
    <source>
        <dbReference type="EMBL" id="KAK6934148.1"/>
    </source>
</evidence>
<evidence type="ECO:0000256" key="5">
    <source>
        <dbReference type="ARBA" id="ARBA00023242"/>
    </source>
</evidence>
<dbReference type="Pfam" id="PF02362">
    <property type="entry name" value="B3"/>
    <property type="match status" value="1"/>
</dbReference>
<accession>A0AAN8VFN4</accession>
<evidence type="ECO:0000256" key="2">
    <source>
        <dbReference type="ARBA" id="ARBA00023015"/>
    </source>
</evidence>
<dbReference type="GO" id="GO:0005634">
    <property type="term" value="C:nucleus"/>
    <property type="evidence" value="ECO:0007669"/>
    <property type="project" value="UniProtKB-SubCell"/>
</dbReference>